<dbReference type="InterPro" id="IPR035919">
    <property type="entry name" value="EAL_sf"/>
</dbReference>
<organism evidence="2 3">
    <name type="scientific">Oceanisphaera pacifica</name>
    <dbReference type="NCBI Taxonomy" id="2818389"/>
    <lineage>
        <taxon>Bacteria</taxon>
        <taxon>Pseudomonadati</taxon>
        <taxon>Pseudomonadota</taxon>
        <taxon>Gammaproteobacteria</taxon>
        <taxon>Aeromonadales</taxon>
        <taxon>Aeromonadaceae</taxon>
        <taxon>Oceanisphaera</taxon>
    </lineage>
</organism>
<dbReference type="SUPFAM" id="SSF141868">
    <property type="entry name" value="EAL domain-like"/>
    <property type="match status" value="1"/>
</dbReference>
<reference evidence="2 3" key="1">
    <citation type="submission" date="2021-03" db="EMBL/GenBank/DDBJ databases">
        <title>Oceanisphaera sp. nov., isolated from the intestine.</title>
        <authorList>
            <person name="Zhao L.-H."/>
            <person name="Shi L.-F."/>
        </authorList>
    </citation>
    <scope>NUCLEOTIDE SEQUENCE [LARGE SCALE GENOMIC DNA]</scope>
    <source>
        <strain evidence="2 3">DM8</strain>
    </source>
</reference>
<evidence type="ECO:0000313" key="3">
    <source>
        <dbReference type="Proteomes" id="UP000664882"/>
    </source>
</evidence>
<dbReference type="Proteomes" id="UP000664882">
    <property type="component" value="Unassembled WGS sequence"/>
</dbReference>
<dbReference type="PANTHER" id="PTHR33121:SF76">
    <property type="entry name" value="SIGNALING PROTEIN"/>
    <property type="match status" value="1"/>
</dbReference>
<dbReference type="PANTHER" id="PTHR33121">
    <property type="entry name" value="CYCLIC DI-GMP PHOSPHODIESTERASE PDEF"/>
    <property type="match status" value="1"/>
</dbReference>
<dbReference type="Gene3D" id="3.20.20.450">
    <property type="entry name" value="EAL domain"/>
    <property type="match status" value="1"/>
</dbReference>
<dbReference type="InterPro" id="IPR050706">
    <property type="entry name" value="Cyclic-di-GMP_PDE-like"/>
</dbReference>
<dbReference type="PROSITE" id="PS50883">
    <property type="entry name" value="EAL"/>
    <property type="match status" value="1"/>
</dbReference>
<keyword evidence="3" id="KW-1185">Reference proteome</keyword>
<dbReference type="CDD" id="cd01948">
    <property type="entry name" value="EAL"/>
    <property type="match status" value="1"/>
</dbReference>
<name>A0ABS3NC03_9GAMM</name>
<comment type="caution">
    <text evidence="2">The sequence shown here is derived from an EMBL/GenBank/DDBJ whole genome shotgun (WGS) entry which is preliminary data.</text>
</comment>
<accession>A0ABS3NC03</accession>
<dbReference type="InterPro" id="IPR001633">
    <property type="entry name" value="EAL_dom"/>
</dbReference>
<evidence type="ECO:0000313" key="2">
    <source>
        <dbReference type="EMBL" id="MBO1518122.1"/>
    </source>
</evidence>
<dbReference type="RefSeq" id="WP_208003705.1">
    <property type="nucleotide sequence ID" value="NZ_JAGDFX010000001.1"/>
</dbReference>
<proteinExistence type="predicted"/>
<dbReference type="SMART" id="SM00052">
    <property type="entry name" value="EAL"/>
    <property type="match status" value="1"/>
</dbReference>
<protein>
    <submittedName>
        <fullName evidence="2">EAL domain-containing protein</fullName>
    </submittedName>
</protein>
<evidence type="ECO:0000259" key="1">
    <source>
        <dbReference type="PROSITE" id="PS50883"/>
    </source>
</evidence>
<feature type="domain" description="EAL" evidence="1">
    <location>
        <begin position="7"/>
        <end position="252"/>
    </location>
</feature>
<dbReference type="Pfam" id="PF00563">
    <property type="entry name" value="EAL"/>
    <property type="match status" value="1"/>
</dbReference>
<sequence>MPTFSHPNIDIYTLYQLLQQRHFGVEYQPIIDLHTNTIMGWEALARFYTTDNTPIRPDWVFEALHADELCLFNIEYQMKKLQLAHAPKEGLLFLNIDPHAFAVFGDHQSNPLLALLVDKHDVVIEIIENTDANDARHSSAMSHAFKKQGLLMALDDVGDSNSMLSFEVLLHMDYLKLDRSWLTHRHKATHRYLLEALCSFAHRSGKKLILEGVENEQDLRFARKLGVNYVQGFLYRPQFRQYSPTSTSKSELTAAIT</sequence>
<dbReference type="EMBL" id="JAGDFX010000001">
    <property type="protein sequence ID" value="MBO1518122.1"/>
    <property type="molecule type" value="Genomic_DNA"/>
</dbReference>
<gene>
    <name evidence="2" type="ORF">J3U76_00485</name>
</gene>